<keyword evidence="3" id="KW-1185">Reference proteome</keyword>
<dbReference type="Proteomes" id="UP000002968">
    <property type="component" value="Unassembled WGS sequence"/>
</dbReference>
<accession>D9XZ12</accession>
<feature type="region of interest" description="Disordered" evidence="1">
    <location>
        <begin position="1"/>
        <end position="44"/>
    </location>
</feature>
<protein>
    <submittedName>
        <fullName evidence="2">Uncharacterized protein</fullName>
    </submittedName>
</protein>
<feature type="compositionally biased region" description="Basic residues" evidence="1">
    <location>
        <begin position="8"/>
        <end position="19"/>
    </location>
</feature>
<dbReference type="STRING" id="467200.SSRG_02737"/>
<evidence type="ECO:0000256" key="1">
    <source>
        <dbReference type="SAM" id="MobiDB-lite"/>
    </source>
</evidence>
<proteinExistence type="predicted"/>
<dbReference type="eggNOG" id="ENOG50324C5">
    <property type="taxonomic scope" value="Bacteria"/>
</dbReference>
<dbReference type="HOGENOM" id="CLU_2119746_0_0_11"/>
<dbReference type="AlphaFoldDB" id="D9XZ12"/>
<gene>
    <name evidence="2" type="ORF">SSRG_02737</name>
</gene>
<organism evidence="2 3">
    <name type="scientific">Streptomyces griseoflavus Tu4000</name>
    <dbReference type="NCBI Taxonomy" id="467200"/>
    <lineage>
        <taxon>Bacteria</taxon>
        <taxon>Bacillati</taxon>
        <taxon>Actinomycetota</taxon>
        <taxon>Actinomycetes</taxon>
        <taxon>Kitasatosporales</taxon>
        <taxon>Streptomycetaceae</taxon>
        <taxon>Streptomyces</taxon>
    </lineage>
</organism>
<evidence type="ECO:0000313" key="2">
    <source>
        <dbReference type="EMBL" id="EFL39933.1"/>
    </source>
</evidence>
<name>D9XZ12_9ACTN</name>
<evidence type="ECO:0000313" key="3">
    <source>
        <dbReference type="Proteomes" id="UP000002968"/>
    </source>
</evidence>
<sequence length="114" mass="12892">MPLGGLRVRGRRHRARGRRHDGGGPTRPTQPTQPEAGTMSMGIDWDDDFDDRVTTYCPLCRGAYLPEWRDQQAYFGHTPDCPARILPTPTLLRLYTSATAVRTEIARRRAEDPS</sequence>
<dbReference type="EMBL" id="GG657758">
    <property type="protein sequence ID" value="EFL39933.1"/>
    <property type="molecule type" value="Genomic_DNA"/>
</dbReference>
<reference evidence="2" key="1">
    <citation type="submission" date="2009-02" db="EMBL/GenBank/DDBJ databases">
        <title>Annotation of Streptomyces griseoflavus strain Tu4000.</title>
        <authorList>
            <consortium name="The Broad Institute Genome Sequencing Platform"/>
            <consortium name="Broad Institute Microbial Sequencing Center"/>
            <person name="Fischbach M."/>
            <person name="Godfrey P."/>
            <person name="Ward D."/>
            <person name="Young S."/>
            <person name="Zeng Q."/>
            <person name="Koehrsen M."/>
            <person name="Alvarado L."/>
            <person name="Berlin A.M."/>
            <person name="Bochicchio J."/>
            <person name="Borenstein D."/>
            <person name="Chapman S.B."/>
            <person name="Chen Z."/>
            <person name="Engels R."/>
            <person name="Freedman E."/>
            <person name="Gellesch M."/>
            <person name="Goldberg J."/>
            <person name="Griggs A."/>
            <person name="Gujja S."/>
            <person name="Heilman E.R."/>
            <person name="Heiman D.I."/>
            <person name="Hepburn T.A."/>
            <person name="Howarth C."/>
            <person name="Jen D."/>
            <person name="Larson L."/>
            <person name="Lewis B."/>
            <person name="Mehta T."/>
            <person name="Park D."/>
            <person name="Pearson M."/>
            <person name="Richards J."/>
            <person name="Roberts A."/>
            <person name="Saif S."/>
            <person name="Shea T.D."/>
            <person name="Shenoy N."/>
            <person name="Sisk P."/>
            <person name="Stolte C."/>
            <person name="Sykes S.N."/>
            <person name="Thomson T."/>
            <person name="Walk T."/>
            <person name="White J."/>
            <person name="Yandava C."/>
            <person name="Straight P."/>
            <person name="Clardy J."/>
            <person name="Hung D."/>
            <person name="Kolter R."/>
            <person name="Mekalanos J."/>
            <person name="Walker S."/>
            <person name="Walsh C.T."/>
            <person name="Wieland-Brown L.C."/>
            <person name="Haas B."/>
            <person name="Nusbaum C."/>
            <person name="Birren B."/>
        </authorList>
    </citation>
    <scope>NUCLEOTIDE SEQUENCE [LARGE SCALE GENOMIC DNA]</scope>
    <source>
        <strain evidence="2">Tu4000</strain>
    </source>
</reference>